<dbReference type="EMBL" id="JABJXA010000238">
    <property type="protein sequence ID" value="MBB1261988.1"/>
    <property type="molecule type" value="Genomic_DNA"/>
</dbReference>
<feature type="compositionally biased region" description="Basic and acidic residues" evidence="1">
    <location>
        <begin position="90"/>
        <end position="113"/>
    </location>
</feature>
<gene>
    <name evidence="2" type="ORF">H3147_24740</name>
</gene>
<dbReference type="RefSeq" id="WP_181356539.1">
    <property type="nucleotide sequence ID" value="NZ_JABJXA010000238.1"/>
</dbReference>
<name>A0A7W3ZVH6_9ACTN</name>
<organism evidence="2 3">
    <name type="scientific">Streptomyces alkaliterrae</name>
    <dbReference type="NCBI Taxonomy" id="2213162"/>
    <lineage>
        <taxon>Bacteria</taxon>
        <taxon>Bacillati</taxon>
        <taxon>Actinomycetota</taxon>
        <taxon>Actinomycetes</taxon>
        <taxon>Kitasatosporales</taxon>
        <taxon>Streptomycetaceae</taxon>
        <taxon>Streptomyces</taxon>
    </lineage>
</organism>
<sequence length="151" mass="16048">MPGVVRAAAIVAAAVAISSSVTVLMLREAQHVGPDAIRTIAEEAREDLHGRALRDPSRRTAARELARSLAVAAVQHGVPHHRLSPAPRGDAGKAADGGEPRRPTSHRFEVTDRNGGHPVCLTLRARRAEGLHQVTVYDVRQADGRCPASAD</sequence>
<comment type="caution">
    <text evidence="2">The sequence shown here is derived from an EMBL/GenBank/DDBJ whole genome shotgun (WGS) entry which is preliminary data.</text>
</comment>
<accession>A0A7W3ZVH6</accession>
<dbReference type="Proteomes" id="UP000517765">
    <property type="component" value="Unassembled WGS sequence"/>
</dbReference>
<feature type="non-terminal residue" evidence="2">
    <location>
        <position position="1"/>
    </location>
</feature>
<evidence type="ECO:0000256" key="1">
    <source>
        <dbReference type="SAM" id="MobiDB-lite"/>
    </source>
</evidence>
<proteinExistence type="predicted"/>
<dbReference type="AlphaFoldDB" id="A0A7W3ZVH6"/>
<feature type="region of interest" description="Disordered" evidence="1">
    <location>
        <begin position="76"/>
        <end position="113"/>
    </location>
</feature>
<evidence type="ECO:0000313" key="2">
    <source>
        <dbReference type="EMBL" id="MBB1261988.1"/>
    </source>
</evidence>
<evidence type="ECO:0000313" key="3">
    <source>
        <dbReference type="Proteomes" id="UP000517765"/>
    </source>
</evidence>
<protein>
    <submittedName>
        <fullName evidence="2">Uncharacterized protein</fullName>
    </submittedName>
</protein>
<reference evidence="3" key="1">
    <citation type="submission" date="2020-05" db="EMBL/GenBank/DDBJ databases">
        <title>Classification of alakaliphilic streptomycetes isolated from an alkaline soil next to Lonar Crater, India and a proposal for the recognition of Streptomyces alkaliterrae sp. nov.</title>
        <authorList>
            <person name="Golinska P."/>
        </authorList>
    </citation>
    <scope>NUCLEOTIDE SEQUENCE [LARGE SCALE GENOMIC DNA]</scope>
    <source>
        <strain evidence="3">OF8</strain>
    </source>
</reference>